<comment type="caution">
    <text evidence="1">The sequence shown here is derived from an EMBL/GenBank/DDBJ whole genome shotgun (WGS) entry which is preliminary data.</text>
</comment>
<keyword evidence="2" id="KW-1185">Reference proteome</keyword>
<dbReference type="GO" id="GO:0006629">
    <property type="term" value="P:lipid metabolic process"/>
    <property type="evidence" value="ECO:0007669"/>
    <property type="project" value="TreeGrafter"/>
</dbReference>
<accession>A0A821NL10</accession>
<dbReference type="AlphaFoldDB" id="A0A821NL10"/>
<protein>
    <submittedName>
        <fullName evidence="1">Uncharacterized protein</fullName>
    </submittedName>
</protein>
<evidence type="ECO:0000313" key="1">
    <source>
        <dbReference type="EMBL" id="CAF4790230.1"/>
    </source>
</evidence>
<proteinExistence type="predicted"/>
<feature type="non-terminal residue" evidence="1">
    <location>
        <position position="1"/>
    </location>
</feature>
<dbReference type="PANTHER" id="PTHR19353">
    <property type="entry name" value="FATTY ACID DESATURASE 2"/>
    <property type="match status" value="1"/>
</dbReference>
<gene>
    <name evidence="1" type="ORF">UJA718_LOCUS40802</name>
</gene>
<dbReference type="GO" id="GO:0016717">
    <property type="term" value="F:oxidoreductase activity, acting on paired donors, with oxidation of a pair of donors resulting in the reduction of molecular oxygen to two molecules of water"/>
    <property type="evidence" value="ECO:0007669"/>
    <property type="project" value="TreeGrafter"/>
</dbReference>
<dbReference type="EMBL" id="CAJOBP010046163">
    <property type="protein sequence ID" value="CAF4790230.1"/>
    <property type="molecule type" value="Genomic_DNA"/>
</dbReference>
<dbReference type="PANTHER" id="PTHR19353:SF85">
    <property type="entry name" value="CYTOCHROME B5 HEME-BINDING DOMAIN-CONTAINING PROTEIN"/>
    <property type="match status" value="1"/>
</dbReference>
<name>A0A821NL10_9BILA</name>
<dbReference type="GO" id="GO:0016020">
    <property type="term" value="C:membrane"/>
    <property type="evidence" value="ECO:0007669"/>
    <property type="project" value="TreeGrafter"/>
</dbReference>
<reference evidence="1" key="1">
    <citation type="submission" date="2021-02" db="EMBL/GenBank/DDBJ databases">
        <authorList>
            <person name="Nowell W R."/>
        </authorList>
    </citation>
    <scope>NUCLEOTIDE SEQUENCE</scope>
</reference>
<organism evidence="1 2">
    <name type="scientific">Rotaria socialis</name>
    <dbReference type="NCBI Taxonomy" id="392032"/>
    <lineage>
        <taxon>Eukaryota</taxon>
        <taxon>Metazoa</taxon>
        <taxon>Spiralia</taxon>
        <taxon>Gnathifera</taxon>
        <taxon>Rotifera</taxon>
        <taxon>Eurotatoria</taxon>
        <taxon>Bdelloidea</taxon>
        <taxon>Philodinida</taxon>
        <taxon>Philodinidae</taxon>
        <taxon>Rotaria</taxon>
    </lineage>
</organism>
<dbReference type="Proteomes" id="UP000663873">
    <property type="component" value="Unassembled WGS sequence"/>
</dbReference>
<sequence>LFPMMPRHNLYKIQPDVLELCRKYNIQYLSKPMGRAFLDILTSLEKSGRMWRETYEELMDASNTIKSNT</sequence>
<evidence type="ECO:0000313" key="2">
    <source>
        <dbReference type="Proteomes" id="UP000663873"/>
    </source>
</evidence>
<dbReference type="InterPro" id="IPR012171">
    <property type="entry name" value="Fatty_acid_desaturase"/>
</dbReference>